<evidence type="ECO:0000256" key="9">
    <source>
        <dbReference type="ARBA" id="ARBA00022909"/>
    </source>
</evidence>
<evidence type="ECO:0000313" key="14">
    <source>
        <dbReference type="EMBL" id="GAA0396767.1"/>
    </source>
</evidence>
<keyword evidence="6" id="KW-0547">Nucleotide-binding</keyword>
<comment type="similarity">
    <text evidence="2">Belongs to the HPPK family.</text>
</comment>
<dbReference type="InterPro" id="IPR035907">
    <property type="entry name" value="Hppk_sf"/>
</dbReference>
<comment type="caution">
    <text evidence="14">The sequence shown here is derived from an EMBL/GenBank/DDBJ whole genome shotgun (WGS) entry which is preliminary data.</text>
</comment>
<dbReference type="CDD" id="cd00483">
    <property type="entry name" value="HPPK"/>
    <property type="match status" value="1"/>
</dbReference>
<keyword evidence="9" id="KW-0289">Folate biosynthesis</keyword>
<keyword evidence="5" id="KW-0808">Transferase</keyword>
<dbReference type="InterPro" id="IPR000550">
    <property type="entry name" value="Hppk"/>
</dbReference>
<evidence type="ECO:0000256" key="7">
    <source>
        <dbReference type="ARBA" id="ARBA00022777"/>
    </source>
</evidence>
<dbReference type="Gene3D" id="3.30.70.560">
    <property type="entry name" value="7,8-Dihydro-6-hydroxymethylpterin-pyrophosphokinase HPPK"/>
    <property type="match status" value="1"/>
</dbReference>
<dbReference type="EC" id="2.7.6.3" evidence="3"/>
<protein>
    <recommendedName>
        <fullName evidence="4">2-amino-4-hydroxy-6-hydroxymethyldihydropteridine pyrophosphokinase</fullName>
        <ecNumber evidence="3">2.7.6.3</ecNumber>
    </recommendedName>
    <alternativeName>
        <fullName evidence="11">6-hydroxymethyl-7,8-dihydropterin pyrophosphokinase</fullName>
    </alternativeName>
    <alternativeName>
        <fullName evidence="12">7,8-dihydro-6-hydroxymethylpterin-pyrophosphokinase</fullName>
    </alternativeName>
</protein>
<comment type="function">
    <text evidence="10">Catalyzes the transfer of pyrophosphate from adenosine triphosphate (ATP) to 6-hydroxymethyl-7,8-dihydropterin, an enzymatic step in folate biosynthesis pathway.</text>
</comment>
<keyword evidence="8" id="KW-0067">ATP-binding</keyword>
<evidence type="ECO:0000256" key="10">
    <source>
        <dbReference type="ARBA" id="ARBA00029409"/>
    </source>
</evidence>
<evidence type="ECO:0000259" key="13">
    <source>
        <dbReference type="PROSITE" id="PS00794"/>
    </source>
</evidence>
<gene>
    <name evidence="14" type="primary">folK</name>
    <name evidence="14" type="ORF">GCM10009093_24290</name>
</gene>
<dbReference type="EMBL" id="BAAAEJ010000008">
    <property type="protein sequence ID" value="GAA0396767.1"/>
    <property type="molecule type" value="Genomic_DNA"/>
</dbReference>
<dbReference type="Pfam" id="PF01288">
    <property type="entry name" value="HPPK"/>
    <property type="match status" value="1"/>
</dbReference>
<evidence type="ECO:0000256" key="8">
    <source>
        <dbReference type="ARBA" id="ARBA00022840"/>
    </source>
</evidence>
<evidence type="ECO:0000256" key="11">
    <source>
        <dbReference type="ARBA" id="ARBA00029766"/>
    </source>
</evidence>
<dbReference type="RefSeq" id="WP_167177886.1">
    <property type="nucleotide sequence ID" value="NZ_BAAAEJ010000008.1"/>
</dbReference>
<dbReference type="PANTHER" id="PTHR43071">
    <property type="entry name" value="2-AMINO-4-HYDROXY-6-HYDROXYMETHYLDIHYDROPTERIDINE PYROPHOSPHOKINASE"/>
    <property type="match status" value="1"/>
</dbReference>
<accession>A0ABN0YIL1</accession>
<evidence type="ECO:0000256" key="6">
    <source>
        <dbReference type="ARBA" id="ARBA00022741"/>
    </source>
</evidence>
<sequence length="182" mass="19541">MSSQKSDPAGNRDLANAVIVALGANDKGKFVSCKQGLEEALAQLQLAGLKIVARSSWWQSAAWPDPSDPPFLNGVAIVETELEPKALMQLLSRIEDALGRVRSVRNAPRTLDLDLIAYGRISGDLDGLYLPHPRASERLFVMGPLAEIAPEWRHPDSGDTARDLAMRASVGMDAAPVGQGAF</sequence>
<evidence type="ECO:0000256" key="2">
    <source>
        <dbReference type="ARBA" id="ARBA00005810"/>
    </source>
</evidence>
<keyword evidence="15" id="KW-1185">Reference proteome</keyword>
<organism evidence="14 15">
    <name type="scientific">Brevundimonas terrae</name>
    <dbReference type="NCBI Taxonomy" id="363631"/>
    <lineage>
        <taxon>Bacteria</taxon>
        <taxon>Pseudomonadati</taxon>
        <taxon>Pseudomonadota</taxon>
        <taxon>Alphaproteobacteria</taxon>
        <taxon>Caulobacterales</taxon>
        <taxon>Caulobacteraceae</taxon>
        <taxon>Brevundimonas</taxon>
    </lineage>
</organism>
<feature type="domain" description="7,8-dihydro-6-hydroxymethylpterin-pyrophosphokinase" evidence="13">
    <location>
        <begin position="105"/>
        <end position="116"/>
    </location>
</feature>
<dbReference type="PROSITE" id="PS00794">
    <property type="entry name" value="HPPK"/>
    <property type="match status" value="1"/>
</dbReference>
<evidence type="ECO:0000256" key="3">
    <source>
        <dbReference type="ARBA" id="ARBA00013253"/>
    </source>
</evidence>
<keyword evidence="7" id="KW-0418">Kinase</keyword>
<name>A0ABN0YIL1_9CAUL</name>
<evidence type="ECO:0000256" key="4">
    <source>
        <dbReference type="ARBA" id="ARBA00016218"/>
    </source>
</evidence>
<evidence type="ECO:0000256" key="12">
    <source>
        <dbReference type="ARBA" id="ARBA00033413"/>
    </source>
</evidence>
<reference evidence="14 15" key="1">
    <citation type="journal article" date="2019" name="Int. J. Syst. Evol. Microbiol.">
        <title>The Global Catalogue of Microorganisms (GCM) 10K type strain sequencing project: providing services to taxonomists for standard genome sequencing and annotation.</title>
        <authorList>
            <consortium name="The Broad Institute Genomics Platform"/>
            <consortium name="The Broad Institute Genome Sequencing Center for Infectious Disease"/>
            <person name="Wu L."/>
            <person name="Ma J."/>
        </authorList>
    </citation>
    <scope>NUCLEOTIDE SEQUENCE [LARGE SCALE GENOMIC DNA]</scope>
    <source>
        <strain evidence="14 15">JCM 13476</strain>
    </source>
</reference>
<dbReference type="SUPFAM" id="SSF55083">
    <property type="entry name" value="6-hydroxymethyl-7,8-dihydropterin pyrophosphokinase, HPPK"/>
    <property type="match status" value="1"/>
</dbReference>
<evidence type="ECO:0000256" key="5">
    <source>
        <dbReference type="ARBA" id="ARBA00022679"/>
    </source>
</evidence>
<comment type="pathway">
    <text evidence="1">Cofactor biosynthesis; tetrahydrofolate biosynthesis; 2-amino-4-hydroxy-6-hydroxymethyl-7,8-dihydropteridine diphosphate from 7,8-dihydroneopterin triphosphate: step 4/4.</text>
</comment>
<dbReference type="NCBIfam" id="TIGR01498">
    <property type="entry name" value="folK"/>
    <property type="match status" value="1"/>
</dbReference>
<proteinExistence type="inferred from homology"/>
<evidence type="ECO:0000313" key="15">
    <source>
        <dbReference type="Proteomes" id="UP001500791"/>
    </source>
</evidence>
<dbReference type="Proteomes" id="UP001500791">
    <property type="component" value="Unassembled WGS sequence"/>
</dbReference>
<dbReference type="PANTHER" id="PTHR43071:SF1">
    <property type="entry name" value="2-AMINO-4-HYDROXY-6-HYDROXYMETHYLDIHYDROPTERIDINE PYROPHOSPHOKINASE"/>
    <property type="match status" value="1"/>
</dbReference>
<evidence type="ECO:0000256" key="1">
    <source>
        <dbReference type="ARBA" id="ARBA00005051"/>
    </source>
</evidence>